<dbReference type="EMBL" id="JAMYJR010000054">
    <property type="protein sequence ID" value="MCO8277121.1"/>
    <property type="molecule type" value="Genomic_DNA"/>
</dbReference>
<keyword evidence="3" id="KW-1185">Reference proteome</keyword>
<gene>
    <name evidence="2" type="ORF">M1L60_41760</name>
</gene>
<name>A0ABT1E5N6_9ACTN</name>
<evidence type="ECO:0000259" key="1">
    <source>
        <dbReference type="Pfam" id="PF07238"/>
    </source>
</evidence>
<evidence type="ECO:0000313" key="3">
    <source>
        <dbReference type="Proteomes" id="UP001523369"/>
    </source>
</evidence>
<evidence type="ECO:0000313" key="2">
    <source>
        <dbReference type="EMBL" id="MCO8277121.1"/>
    </source>
</evidence>
<dbReference type="RefSeq" id="WP_253243139.1">
    <property type="nucleotide sequence ID" value="NZ_JAMYJR010000054.1"/>
</dbReference>
<proteinExistence type="predicted"/>
<dbReference type="Proteomes" id="UP001523369">
    <property type="component" value="Unassembled WGS sequence"/>
</dbReference>
<dbReference type="Gene3D" id="2.40.10.220">
    <property type="entry name" value="predicted glycosyltransferase like domains"/>
    <property type="match status" value="1"/>
</dbReference>
<accession>A0ABT1E5N6</accession>
<dbReference type="Pfam" id="PF07238">
    <property type="entry name" value="PilZ"/>
    <property type="match status" value="1"/>
</dbReference>
<sequence length="209" mass="22621">MSTPMLPADGSYIEMTAYGQTLPDVRVVQATAEMITLSLALDDRPPSDAEVTLRWAAAPRGRYAVKGNVAVIDENRVKVTLTAEPAVEQSRDYVRGGGGEAIVLILPGQAAAEGTIHDLSEGAVRAHFTDVEVSSGDEITLRMQVGDVIVEFPARAVKVSSVRQQIPRRGPLIVELVAVFTAADEHQARIIRRYIFAQQLRSRAASRST</sequence>
<organism evidence="2 3">
    <name type="scientific">Paractinoplanes aksuensis</name>
    <dbReference type="NCBI Taxonomy" id="2939490"/>
    <lineage>
        <taxon>Bacteria</taxon>
        <taxon>Bacillati</taxon>
        <taxon>Actinomycetota</taxon>
        <taxon>Actinomycetes</taxon>
        <taxon>Micromonosporales</taxon>
        <taxon>Micromonosporaceae</taxon>
        <taxon>Paractinoplanes</taxon>
    </lineage>
</organism>
<dbReference type="InterPro" id="IPR009875">
    <property type="entry name" value="PilZ_domain"/>
</dbReference>
<reference evidence="2 3" key="1">
    <citation type="submission" date="2022-06" db="EMBL/GenBank/DDBJ databases">
        <title>New Species of the Genus Actinoplanes, ActinopZanes ferrugineus.</title>
        <authorList>
            <person name="Ding P."/>
        </authorList>
    </citation>
    <scope>NUCLEOTIDE SEQUENCE [LARGE SCALE GENOMIC DNA]</scope>
    <source>
        <strain evidence="2 3">TRM88003</strain>
    </source>
</reference>
<feature type="domain" description="PilZ" evidence="1">
    <location>
        <begin position="105"/>
        <end position="197"/>
    </location>
</feature>
<comment type="caution">
    <text evidence="2">The sequence shown here is derived from an EMBL/GenBank/DDBJ whole genome shotgun (WGS) entry which is preliminary data.</text>
</comment>
<protein>
    <submittedName>
        <fullName evidence="2">PilZ domain-containing protein</fullName>
    </submittedName>
</protein>